<name>A0A132N1I5_9ACTN</name>
<dbReference type="Pfam" id="PF06262">
    <property type="entry name" value="Zincin_1"/>
    <property type="match status" value="1"/>
</dbReference>
<organism evidence="1 4">
    <name type="scientific">Carbonactinospora thermoautotrophica</name>
    <dbReference type="NCBI Taxonomy" id="1469144"/>
    <lineage>
        <taxon>Bacteria</taxon>
        <taxon>Bacillati</taxon>
        <taxon>Actinomycetota</taxon>
        <taxon>Actinomycetes</taxon>
        <taxon>Kitasatosporales</taxon>
        <taxon>Carbonactinosporaceae</taxon>
        <taxon>Carbonactinospora</taxon>
    </lineage>
</organism>
<dbReference type="AlphaFoldDB" id="A0A132N1I5"/>
<accession>A0A132N1I5</accession>
<evidence type="ECO:0000313" key="1">
    <source>
        <dbReference type="EMBL" id="KWX03856.1"/>
    </source>
</evidence>
<dbReference type="InterPro" id="IPR038555">
    <property type="entry name" value="Zincin_1_sf"/>
</dbReference>
<evidence type="ECO:0000313" key="3">
    <source>
        <dbReference type="Proteomes" id="UP000070598"/>
    </source>
</evidence>
<dbReference type="InterPro" id="IPR010428">
    <property type="entry name" value="Zincin_1"/>
</dbReference>
<dbReference type="Proteomes" id="UP000070598">
    <property type="component" value="Unassembled WGS sequence"/>
</dbReference>
<dbReference type="CDD" id="cd12954">
    <property type="entry name" value="MMP_TTHA0227_like_1"/>
    <property type="match status" value="1"/>
</dbReference>
<dbReference type="EMBL" id="JYIJ01000017">
    <property type="protein sequence ID" value="KWX03856.1"/>
    <property type="molecule type" value="Genomic_DNA"/>
</dbReference>
<comment type="caution">
    <text evidence="1">The sequence shown here is derived from an EMBL/GenBank/DDBJ whole genome shotgun (WGS) entry which is preliminary data.</text>
</comment>
<dbReference type="PATRIC" id="fig|1469144.8.peg.2821"/>
<reference evidence="3" key="1">
    <citation type="submission" date="2015-02" db="EMBL/GenBank/DDBJ databases">
        <title>Physiological reanalysis, assessment of diazotrophy, and genome sequences of multiple isolates of Streptomyces thermoautotrophicus.</title>
        <authorList>
            <person name="MacKellar D.C."/>
            <person name="Lieber L."/>
            <person name="Norman J."/>
            <person name="Bolger A."/>
            <person name="Tobin C."/>
            <person name="Murray J.W."/>
            <person name="Friesen M."/>
            <person name="Prell J."/>
        </authorList>
    </citation>
    <scope>NUCLEOTIDE SEQUENCE [LARGE SCALE GENOMIC DNA]</scope>
    <source>
        <strain evidence="3">UBT1</strain>
    </source>
</reference>
<proteinExistence type="predicted"/>
<evidence type="ECO:0000313" key="2">
    <source>
        <dbReference type="EMBL" id="KWX09416.1"/>
    </source>
</evidence>
<reference evidence="1 4" key="2">
    <citation type="submission" date="2015-02" db="EMBL/GenBank/DDBJ databases">
        <title>Physiological reanalysis, assessment of diazotrophy, and genome sequences of multiple isolates of Streptomyces thermoautotrophicus.</title>
        <authorList>
            <person name="MacKellar D.C."/>
            <person name="Lieber L."/>
            <person name="Norman J."/>
            <person name="Bolger A."/>
            <person name="Tobin C."/>
            <person name="Murray J.W."/>
            <person name="Prell J."/>
        </authorList>
    </citation>
    <scope>NUCLEOTIDE SEQUENCE [LARGE SCALE GENOMIC DNA]</scope>
    <source>
        <strain evidence="1 4">UBT1</strain>
    </source>
</reference>
<protein>
    <submittedName>
        <fullName evidence="1">Peptidase</fullName>
    </submittedName>
</protein>
<dbReference type="SUPFAM" id="SSF55486">
    <property type="entry name" value="Metalloproteases ('zincins'), catalytic domain"/>
    <property type="match status" value="1"/>
</dbReference>
<evidence type="ECO:0000313" key="4">
    <source>
        <dbReference type="Proteomes" id="UP000070659"/>
    </source>
</evidence>
<sequence>MRTRAERFDDLVLDAVEDVERRWARQLAGVEFVVEDVPPPDAVETWAEDPVPLARLLPRRGSSPARIVVYRRPLEARAVNRADLSDLVHEVVVEQVAEYLGLDPETVDPRYGEGDY</sequence>
<dbReference type="Gene3D" id="3.30.2010.20">
    <property type="match status" value="1"/>
</dbReference>
<dbReference type="Proteomes" id="UP000070659">
    <property type="component" value="Unassembled WGS sequence"/>
</dbReference>
<dbReference type="EMBL" id="JYIK01000819">
    <property type="protein sequence ID" value="KWX09416.1"/>
    <property type="molecule type" value="Genomic_DNA"/>
</dbReference>
<gene>
    <name evidence="1" type="ORF">TH66_11460</name>
    <name evidence="2" type="ORF">TR74_09745</name>
</gene>